<dbReference type="GO" id="GO:0016791">
    <property type="term" value="F:phosphatase activity"/>
    <property type="evidence" value="ECO:0007669"/>
    <property type="project" value="TreeGrafter"/>
</dbReference>
<dbReference type="SUPFAM" id="SSF56300">
    <property type="entry name" value="Metallo-dependent phosphatases"/>
    <property type="match status" value="1"/>
</dbReference>
<dbReference type="InterPro" id="IPR029052">
    <property type="entry name" value="Metallo-depent_PP-like"/>
</dbReference>
<gene>
    <name evidence="2" type="ORF">SAMN05216353_1646</name>
</gene>
<dbReference type="Pfam" id="PF00149">
    <property type="entry name" value="Metallophos"/>
    <property type="match status" value="1"/>
</dbReference>
<dbReference type="EMBL" id="FOOG01000064">
    <property type="protein sequence ID" value="SFG61796.1"/>
    <property type="molecule type" value="Genomic_DNA"/>
</dbReference>
<dbReference type="InterPro" id="IPR050126">
    <property type="entry name" value="Ap4A_hydrolase"/>
</dbReference>
<sequence>MRYLVVSDIHGDIEKFEEVLQEASYNPQEDQLILLGDYVDRGPCSRDVVAKVIDLVENDGAIAIKGNHDDLFIRSKYEKEAKKLWDLNGASTTFKSYNGNMDELREHQEWMENNLRLYYETEEYIFVHAGLMPHIPLQEQEEQTMLWTRQTARVGLGKTIVHGHTPVRHIAYYEDQVDIDTGAVYGGKLSLLELPSHEVYTAT</sequence>
<keyword evidence="3" id="KW-1185">Reference proteome</keyword>
<dbReference type="InterPro" id="IPR004843">
    <property type="entry name" value="Calcineurin-like_PHP"/>
</dbReference>
<dbReference type="OrthoDB" id="384253at2"/>
<feature type="domain" description="Calcineurin-like phosphoesterase" evidence="1">
    <location>
        <begin position="1"/>
        <end position="177"/>
    </location>
</feature>
<name>A0A1I2TGZ1_9BACI</name>
<evidence type="ECO:0000313" key="2">
    <source>
        <dbReference type="EMBL" id="SFG61796.1"/>
    </source>
</evidence>
<evidence type="ECO:0000259" key="1">
    <source>
        <dbReference type="Pfam" id="PF00149"/>
    </source>
</evidence>
<dbReference type="CDD" id="cd00144">
    <property type="entry name" value="MPP_PPP_family"/>
    <property type="match status" value="1"/>
</dbReference>
<protein>
    <submittedName>
        <fullName evidence="2">Serine/threonine protein phosphatase 1</fullName>
    </submittedName>
</protein>
<dbReference type="GO" id="GO:0005737">
    <property type="term" value="C:cytoplasm"/>
    <property type="evidence" value="ECO:0007669"/>
    <property type="project" value="TreeGrafter"/>
</dbReference>
<organism evidence="2 3">
    <name type="scientific">Halobacillus alkaliphilus</name>
    <dbReference type="NCBI Taxonomy" id="396056"/>
    <lineage>
        <taxon>Bacteria</taxon>
        <taxon>Bacillati</taxon>
        <taxon>Bacillota</taxon>
        <taxon>Bacilli</taxon>
        <taxon>Bacillales</taxon>
        <taxon>Bacillaceae</taxon>
        <taxon>Halobacillus</taxon>
    </lineage>
</organism>
<evidence type="ECO:0000313" key="3">
    <source>
        <dbReference type="Proteomes" id="UP000198897"/>
    </source>
</evidence>
<dbReference type="PANTHER" id="PTHR42850">
    <property type="entry name" value="METALLOPHOSPHOESTERASE"/>
    <property type="match status" value="1"/>
</dbReference>
<dbReference type="PANTHER" id="PTHR42850:SF4">
    <property type="entry name" value="ZINC-DEPENDENT ENDOPOLYPHOSPHATASE"/>
    <property type="match status" value="1"/>
</dbReference>
<dbReference type="Proteomes" id="UP000198897">
    <property type="component" value="Unassembled WGS sequence"/>
</dbReference>
<dbReference type="RefSeq" id="WP_089754733.1">
    <property type="nucleotide sequence ID" value="NZ_FOOG01000064.1"/>
</dbReference>
<dbReference type="GO" id="GO:0110154">
    <property type="term" value="P:RNA decapping"/>
    <property type="evidence" value="ECO:0007669"/>
    <property type="project" value="TreeGrafter"/>
</dbReference>
<accession>A0A1I2TGZ1</accession>
<dbReference type="AlphaFoldDB" id="A0A1I2TGZ1"/>
<dbReference type="Gene3D" id="3.60.21.10">
    <property type="match status" value="1"/>
</dbReference>
<dbReference type="GO" id="GO:0008803">
    <property type="term" value="F:bis(5'-nucleosyl)-tetraphosphatase (symmetrical) activity"/>
    <property type="evidence" value="ECO:0007669"/>
    <property type="project" value="TreeGrafter"/>
</dbReference>
<proteinExistence type="predicted"/>
<reference evidence="3" key="1">
    <citation type="submission" date="2016-10" db="EMBL/GenBank/DDBJ databases">
        <authorList>
            <person name="Varghese N."/>
            <person name="Submissions S."/>
        </authorList>
    </citation>
    <scope>NUCLEOTIDE SEQUENCE [LARGE SCALE GENOMIC DNA]</scope>
    <source>
        <strain evidence="3">FP5</strain>
    </source>
</reference>